<keyword evidence="4" id="KW-0238">DNA-binding</keyword>
<dbReference type="InterPro" id="IPR011006">
    <property type="entry name" value="CheY-like_superfamily"/>
</dbReference>
<evidence type="ECO:0000256" key="3">
    <source>
        <dbReference type="ARBA" id="ARBA00023015"/>
    </source>
</evidence>
<keyword evidence="2" id="KW-0902">Two-component regulatory system</keyword>
<name>A0A1F5YGD9_9BACT</name>
<gene>
    <name evidence="8" type="ORF">A2Y99_02610</name>
</gene>
<dbReference type="InterPro" id="IPR001789">
    <property type="entry name" value="Sig_transdc_resp-reg_receiver"/>
</dbReference>
<reference evidence="8 9" key="1">
    <citation type="journal article" date="2016" name="Nat. Commun.">
        <title>Thousands of microbial genomes shed light on interconnected biogeochemical processes in an aquifer system.</title>
        <authorList>
            <person name="Anantharaman K."/>
            <person name="Brown C.T."/>
            <person name="Hug L.A."/>
            <person name="Sharon I."/>
            <person name="Castelle C.J."/>
            <person name="Probst A.J."/>
            <person name="Thomas B.C."/>
            <person name="Singh A."/>
            <person name="Wilkins M.J."/>
            <person name="Karaoz U."/>
            <person name="Brodie E.L."/>
            <person name="Williams K.H."/>
            <person name="Hubbard S.S."/>
            <person name="Banfield J.F."/>
        </authorList>
    </citation>
    <scope>NUCLEOTIDE SEQUENCE [LARGE SCALE GENOMIC DNA]</scope>
</reference>
<dbReference type="PANTHER" id="PTHR44591">
    <property type="entry name" value="STRESS RESPONSE REGULATOR PROTEIN 1"/>
    <property type="match status" value="1"/>
</dbReference>
<keyword evidence="1 6" id="KW-0597">Phosphoprotein</keyword>
<keyword evidence="3" id="KW-0805">Transcription regulation</keyword>
<evidence type="ECO:0000259" key="7">
    <source>
        <dbReference type="PROSITE" id="PS50110"/>
    </source>
</evidence>
<dbReference type="FunFam" id="3.40.50.2300:FF:000001">
    <property type="entry name" value="DNA-binding response regulator PhoB"/>
    <property type="match status" value="1"/>
</dbReference>
<dbReference type="PROSITE" id="PS50110">
    <property type="entry name" value="RESPONSE_REGULATORY"/>
    <property type="match status" value="1"/>
</dbReference>
<dbReference type="GO" id="GO:0003677">
    <property type="term" value="F:DNA binding"/>
    <property type="evidence" value="ECO:0007669"/>
    <property type="project" value="UniProtKB-KW"/>
</dbReference>
<comment type="caution">
    <text evidence="8">The sequence shown here is derived from an EMBL/GenBank/DDBJ whole genome shotgun (WGS) entry which is preliminary data.</text>
</comment>
<evidence type="ECO:0000313" key="9">
    <source>
        <dbReference type="Proteomes" id="UP000178230"/>
    </source>
</evidence>
<evidence type="ECO:0000256" key="2">
    <source>
        <dbReference type="ARBA" id="ARBA00023012"/>
    </source>
</evidence>
<dbReference type="Pfam" id="PF00072">
    <property type="entry name" value="Response_reg"/>
    <property type="match status" value="1"/>
</dbReference>
<dbReference type="GO" id="GO:0000160">
    <property type="term" value="P:phosphorelay signal transduction system"/>
    <property type="evidence" value="ECO:0007669"/>
    <property type="project" value="UniProtKB-KW"/>
</dbReference>
<dbReference type="AlphaFoldDB" id="A0A1F5YGD9"/>
<dbReference type="Gene3D" id="3.40.50.2300">
    <property type="match status" value="1"/>
</dbReference>
<proteinExistence type="predicted"/>
<dbReference type="InterPro" id="IPR050595">
    <property type="entry name" value="Bact_response_regulator"/>
</dbReference>
<evidence type="ECO:0000256" key="4">
    <source>
        <dbReference type="ARBA" id="ARBA00023125"/>
    </source>
</evidence>
<dbReference type="SMART" id="SM00448">
    <property type="entry name" value="REC"/>
    <property type="match status" value="1"/>
</dbReference>
<feature type="domain" description="Response regulatory" evidence="7">
    <location>
        <begin position="3"/>
        <end position="119"/>
    </location>
</feature>
<feature type="modified residue" description="4-aspartylphosphate" evidence="6">
    <location>
        <position position="52"/>
    </location>
</feature>
<dbReference type="SUPFAM" id="SSF52172">
    <property type="entry name" value="CheY-like"/>
    <property type="match status" value="1"/>
</dbReference>
<accession>A0A1F5YGD9</accession>
<evidence type="ECO:0000256" key="5">
    <source>
        <dbReference type="ARBA" id="ARBA00023163"/>
    </source>
</evidence>
<evidence type="ECO:0000256" key="6">
    <source>
        <dbReference type="PROSITE-ProRule" id="PRU00169"/>
    </source>
</evidence>
<dbReference type="CDD" id="cd00156">
    <property type="entry name" value="REC"/>
    <property type="match status" value="1"/>
</dbReference>
<protein>
    <recommendedName>
        <fullName evidence="7">Response regulatory domain-containing protein</fullName>
    </recommendedName>
</protein>
<keyword evidence="5" id="KW-0804">Transcription</keyword>
<sequence>MAVILIVEDDPLMSRMYQKIFSFEGYQVETATDGEQGLEKARNLKPTLILLDIMMPKMNGLQVLEKLKADPDLKKIPVVMLTNLAGSQDAETALSKGAVKYIVKSEYEPKQVTNMVKEILAGYTRNEVPTTSSKN</sequence>
<dbReference type="PANTHER" id="PTHR44591:SF23">
    <property type="entry name" value="CHEY SUBFAMILY"/>
    <property type="match status" value="1"/>
</dbReference>
<dbReference type="EMBL" id="MFIY01000072">
    <property type="protein sequence ID" value="OGF99122.1"/>
    <property type="molecule type" value="Genomic_DNA"/>
</dbReference>
<evidence type="ECO:0000256" key="1">
    <source>
        <dbReference type="ARBA" id="ARBA00022553"/>
    </source>
</evidence>
<organism evidence="8 9">
    <name type="scientific">Candidatus Gottesmanbacteria bacterium RBG_13_37_7</name>
    <dbReference type="NCBI Taxonomy" id="1798369"/>
    <lineage>
        <taxon>Bacteria</taxon>
        <taxon>Candidatus Gottesmaniibacteriota</taxon>
    </lineage>
</organism>
<evidence type="ECO:0000313" key="8">
    <source>
        <dbReference type="EMBL" id="OGF99122.1"/>
    </source>
</evidence>
<dbReference type="Proteomes" id="UP000178230">
    <property type="component" value="Unassembled WGS sequence"/>
</dbReference>